<feature type="domain" description="Ice-binding protein C-terminal" evidence="1">
    <location>
        <begin position="204"/>
        <end position="226"/>
    </location>
</feature>
<evidence type="ECO:0000313" key="2">
    <source>
        <dbReference type="EMBL" id="QDU89391.1"/>
    </source>
</evidence>
<dbReference type="RefSeq" id="WP_145285819.1">
    <property type="nucleotide sequence ID" value="NZ_CP036291.1"/>
</dbReference>
<proteinExistence type="predicted"/>
<dbReference type="EMBL" id="CP036291">
    <property type="protein sequence ID" value="QDU89391.1"/>
    <property type="molecule type" value="Genomic_DNA"/>
</dbReference>
<gene>
    <name evidence="2" type="ORF">Pla175_27810</name>
</gene>
<sequence>MTAAFQSTLGARRPAWVAARQGLSKLLAMLTPVLLTALVASNAEALSPIGPGDFSGNESVVDFGPVTTGAAVDGATIGGVTFGFTVGGIPSSDATIGAGPGNTNNIFVANIEGSSSGVLSMTFPGPQIRVGYGWAIISSPGVTSVELFDAGDVSLGSLDFLGAPDPNFDGGWVGVESGAAFLRAEVTWSPDQGRFAFDNLRFEPVPEPASLVTAAVGLACLAWRRRN</sequence>
<evidence type="ECO:0000259" key="1">
    <source>
        <dbReference type="Pfam" id="PF07589"/>
    </source>
</evidence>
<reference evidence="2 3" key="1">
    <citation type="submission" date="2019-02" db="EMBL/GenBank/DDBJ databases">
        <title>Deep-cultivation of Planctomycetes and their phenomic and genomic characterization uncovers novel biology.</title>
        <authorList>
            <person name="Wiegand S."/>
            <person name="Jogler M."/>
            <person name="Boedeker C."/>
            <person name="Pinto D."/>
            <person name="Vollmers J."/>
            <person name="Rivas-Marin E."/>
            <person name="Kohn T."/>
            <person name="Peeters S.H."/>
            <person name="Heuer A."/>
            <person name="Rast P."/>
            <person name="Oberbeckmann S."/>
            <person name="Bunk B."/>
            <person name="Jeske O."/>
            <person name="Meyerdierks A."/>
            <person name="Storesund J.E."/>
            <person name="Kallscheuer N."/>
            <person name="Luecker S."/>
            <person name="Lage O.M."/>
            <person name="Pohl T."/>
            <person name="Merkel B.J."/>
            <person name="Hornburger P."/>
            <person name="Mueller R.-W."/>
            <person name="Bruemmer F."/>
            <person name="Labrenz M."/>
            <person name="Spormann A.M."/>
            <person name="Op den Camp H."/>
            <person name="Overmann J."/>
            <person name="Amann R."/>
            <person name="Jetten M.S.M."/>
            <person name="Mascher T."/>
            <person name="Medema M.H."/>
            <person name="Devos D.P."/>
            <person name="Kaster A.-K."/>
            <person name="Ovreas L."/>
            <person name="Rohde M."/>
            <person name="Galperin M.Y."/>
            <person name="Jogler C."/>
        </authorList>
    </citation>
    <scope>NUCLEOTIDE SEQUENCE [LARGE SCALE GENOMIC DNA]</scope>
    <source>
        <strain evidence="2 3">Pla175</strain>
    </source>
</reference>
<protein>
    <recommendedName>
        <fullName evidence="1">Ice-binding protein C-terminal domain-containing protein</fullName>
    </recommendedName>
</protein>
<dbReference type="Pfam" id="PF07589">
    <property type="entry name" value="PEP-CTERM"/>
    <property type="match status" value="1"/>
</dbReference>
<dbReference type="Proteomes" id="UP000317429">
    <property type="component" value="Chromosome"/>
</dbReference>
<dbReference type="InterPro" id="IPR013424">
    <property type="entry name" value="Ice-binding_C"/>
</dbReference>
<name>A0A518DD35_9BACT</name>
<dbReference type="OrthoDB" id="9893560at2"/>
<dbReference type="KEGG" id="pnd:Pla175_27810"/>
<dbReference type="AlphaFoldDB" id="A0A518DD35"/>
<keyword evidence="3" id="KW-1185">Reference proteome</keyword>
<evidence type="ECO:0000313" key="3">
    <source>
        <dbReference type="Proteomes" id="UP000317429"/>
    </source>
</evidence>
<accession>A0A518DD35</accession>
<organism evidence="2 3">
    <name type="scientific">Pirellulimonas nuda</name>
    <dbReference type="NCBI Taxonomy" id="2528009"/>
    <lineage>
        <taxon>Bacteria</taxon>
        <taxon>Pseudomonadati</taxon>
        <taxon>Planctomycetota</taxon>
        <taxon>Planctomycetia</taxon>
        <taxon>Pirellulales</taxon>
        <taxon>Lacipirellulaceae</taxon>
        <taxon>Pirellulimonas</taxon>
    </lineage>
</organism>